<dbReference type="NCBIfam" id="NF040715">
    <property type="entry name" value="AmiA_rel_RiPP2x"/>
    <property type="match status" value="2"/>
</dbReference>
<sequence>MQNITLEPIAASGVLSAPQGPGTNALVHNPFAFETIAPAGVLSAPQGPGTNALVHNPFAFDAE</sequence>
<comment type="caution">
    <text evidence="1">The sequence shown here is derived from an EMBL/GenBank/DDBJ whole genome shotgun (WGS) entry which is preliminary data.</text>
</comment>
<reference evidence="1 2" key="1">
    <citation type="submission" date="2017-04" db="EMBL/GenBank/DDBJ databases">
        <authorList>
            <person name="Varghese N."/>
            <person name="Submissions S."/>
        </authorList>
    </citation>
    <scope>NUCLEOTIDE SEQUENCE [LARGE SCALE GENOMIC DNA]</scope>
    <source>
        <strain evidence="1 2">VKM Ac-1784</strain>
    </source>
</reference>
<gene>
    <name evidence="1" type="ORF">SAMN06295909_2494</name>
</gene>
<protein>
    <submittedName>
        <fullName evidence="1">Uncharacterized protein</fullName>
    </submittedName>
</protein>
<keyword evidence="2" id="KW-1185">Reference proteome</keyword>
<evidence type="ECO:0000313" key="1">
    <source>
        <dbReference type="EMBL" id="SMQ71220.1"/>
    </source>
</evidence>
<proteinExistence type="predicted"/>
<organism evidence="1 2">
    <name type="scientific">Plantibacter elymi</name>
    <name type="common">nom. nud.</name>
    <dbReference type="NCBI Taxonomy" id="199708"/>
    <lineage>
        <taxon>Bacteria</taxon>
        <taxon>Bacillati</taxon>
        <taxon>Actinomycetota</taxon>
        <taxon>Actinomycetes</taxon>
        <taxon>Micrococcales</taxon>
        <taxon>Microbacteriaceae</taxon>
        <taxon>Plantibacter</taxon>
    </lineage>
</organism>
<evidence type="ECO:0000313" key="2">
    <source>
        <dbReference type="Proteomes" id="UP000194464"/>
    </source>
</evidence>
<name>A0ABY1RET2_9MICO</name>
<dbReference type="Proteomes" id="UP000194464">
    <property type="component" value="Unassembled WGS sequence"/>
</dbReference>
<accession>A0ABY1RET2</accession>
<dbReference type="RefSeq" id="WP_086474254.1">
    <property type="nucleotide sequence ID" value="NZ_FXWJ01000003.1"/>
</dbReference>
<dbReference type="EMBL" id="FXWJ01000003">
    <property type="protein sequence ID" value="SMQ71220.1"/>
    <property type="molecule type" value="Genomic_DNA"/>
</dbReference>